<dbReference type="EMBL" id="BAABME010007316">
    <property type="protein sequence ID" value="GAA0170607.1"/>
    <property type="molecule type" value="Genomic_DNA"/>
</dbReference>
<protein>
    <submittedName>
        <fullName evidence="2">Uncharacterized protein</fullName>
    </submittedName>
</protein>
<dbReference type="PANTHER" id="PTHR33193">
    <property type="entry name" value="DOMAIN PROTEIN, PUTATIVE (DUF3511)-RELATED"/>
    <property type="match status" value="1"/>
</dbReference>
<dbReference type="Proteomes" id="UP001454036">
    <property type="component" value="Unassembled WGS sequence"/>
</dbReference>
<feature type="compositionally biased region" description="Polar residues" evidence="1">
    <location>
        <begin position="17"/>
        <end position="32"/>
    </location>
</feature>
<dbReference type="AlphaFoldDB" id="A0AAV3R8G1"/>
<dbReference type="InterPro" id="IPR021899">
    <property type="entry name" value="DUF3511"/>
</dbReference>
<comment type="caution">
    <text evidence="2">The sequence shown here is derived from an EMBL/GenBank/DDBJ whole genome shotgun (WGS) entry which is preliminary data.</text>
</comment>
<name>A0AAV3R8G1_LITER</name>
<keyword evidence="3" id="KW-1185">Reference proteome</keyword>
<dbReference type="Pfam" id="PF12023">
    <property type="entry name" value="DUF3511"/>
    <property type="match status" value="1"/>
</dbReference>
<proteinExistence type="predicted"/>
<reference evidence="2 3" key="1">
    <citation type="submission" date="2024-01" db="EMBL/GenBank/DDBJ databases">
        <title>The complete chloroplast genome sequence of Lithospermum erythrorhizon: insights into the phylogenetic relationship among Boraginaceae species and the maternal lineages of purple gromwells.</title>
        <authorList>
            <person name="Okada T."/>
            <person name="Watanabe K."/>
        </authorList>
    </citation>
    <scope>NUCLEOTIDE SEQUENCE [LARGE SCALE GENOMIC DNA]</scope>
</reference>
<organism evidence="2 3">
    <name type="scientific">Lithospermum erythrorhizon</name>
    <name type="common">Purple gromwell</name>
    <name type="synonym">Lithospermum officinale var. erythrorhizon</name>
    <dbReference type="NCBI Taxonomy" id="34254"/>
    <lineage>
        <taxon>Eukaryota</taxon>
        <taxon>Viridiplantae</taxon>
        <taxon>Streptophyta</taxon>
        <taxon>Embryophyta</taxon>
        <taxon>Tracheophyta</taxon>
        <taxon>Spermatophyta</taxon>
        <taxon>Magnoliopsida</taxon>
        <taxon>eudicotyledons</taxon>
        <taxon>Gunneridae</taxon>
        <taxon>Pentapetalae</taxon>
        <taxon>asterids</taxon>
        <taxon>lamiids</taxon>
        <taxon>Boraginales</taxon>
        <taxon>Boraginaceae</taxon>
        <taxon>Boraginoideae</taxon>
        <taxon>Lithospermeae</taxon>
        <taxon>Lithospermum</taxon>
    </lineage>
</organism>
<gene>
    <name evidence="2" type="ORF">LIER_24831</name>
</gene>
<evidence type="ECO:0000256" key="1">
    <source>
        <dbReference type="SAM" id="MobiDB-lite"/>
    </source>
</evidence>
<evidence type="ECO:0000313" key="3">
    <source>
        <dbReference type="Proteomes" id="UP001454036"/>
    </source>
</evidence>
<sequence>MEKSKSFPGYVCSNTGEFGDQENSQNSYNFNGPRTKDDAQLKRKKRVATYNMFTTEGKIKSTVRDSFKWIKTKLSDIRYSV</sequence>
<dbReference type="PANTHER" id="PTHR33193:SF7">
    <property type="entry name" value="OS06G0686600 PROTEIN"/>
    <property type="match status" value="1"/>
</dbReference>
<feature type="region of interest" description="Disordered" evidence="1">
    <location>
        <begin position="17"/>
        <end position="41"/>
    </location>
</feature>
<accession>A0AAV3R8G1</accession>
<evidence type="ECO:0000313" key="2">
    <source>
        <dbReference type="EMBL" id="GAA0170607.1"/>
    </source>
</evidence>